<dbReference type="Proteomes" id="UP001283341">
    <property type="component" value="Unassembled WGS sequence"/>
</dbReference>
<feature type="signal peptide" evidence="1">
    <location>
        <begin position="1"/>
        <end position="15"/>
    </location>
</feature>
<organism evidence="2 3">
    <name type="scientific">Apodospora peruviana</name>
    <dbReference type="NCBI Taxonomy" id="516989"/>
    <lineage>
        <taxon>Eukaryota</taxon>
        <taxon>Fungi</taxon>
        <taxon>Dikarya</taxon>
        <taxon>Ascomycota</taxon>
        <taxon>Pezizomycotina</taxon>
        <taxon>Sordariomycetes</taxon>
        <taxon>Sordariomycetidae</taxon>
        <taxon>Sordariales</taxon>
        <taxon>Lasiosphaeriaceae</taxon>
        <taxon>Apodospora</taxon>
    </lineage>
</organism>
<name>A0AAE0MBA2_9PEZI</name>
<feature type="chain" id="PRO_5042282568" evidence="1">
    <location>
        <begin position="16"/>
        <end position="139"/>
    </location>
</feature>
<dbReference type="EMBL" id="JAUEDM010000002">
    <property type="protein sequence ID" value="KAK3325368.1"/>
    <property type="molecule type" value="Genomic_DNA"/>
</dbReference>
<protein>
    <submittedName>
        <fullName evidence="2">Uncharacterized protein</fullName>
    </submittedName>
</protein>
<sequence>MKVSCALYFLSSISAFSSSSWFSAAGSFSQGLTTGCISVTGTAGMGLGNWLNGFHREAGSGLKVVLGFGFFQAAGFQGGRGGLGVLFQSAAPQEVDYVCDDVHRRGYCGRCLLSNLVVCSVYPLYWLGIVSSVSLGSCM</sequence>
<gene>
    <name evidence="2" type="ORF">B0H66DRAFT_548130</name>
</gene>
<reference evidence="2" key="1">
    <citation type="journal article" date="2023" name="Mol. Phylogenet. Evol.">
        <title>Genome-scale phylogeny and comparative genomics of the fungal order Sordariales.</title>
        <authorList>
            <person name="Hensen N."/>
            <person name="Bonometti L."/>
            <person name="Westerberg I."/>
            <person name="Brannstrom I.O."/>
            <person name="Guillou S."/>
            <person name="Cros-Aarteil S."/>
            <person name="Calhoun S."/>
            <person name="Haridas S."/>
            <person name="Kuo A."/>
            <person name="Mondo S."/>
            <person name="Pangilinan J."/>
            <person name="Riley R."/>
            <person name="LaButti K."/>
            <person name="Andreopoulos B."/>
            <person name="Lipzen A."/>
            <person name="Chen C."/>
            <person name="Yan M."/>
            <person name="Daum C."/>
            <person name="Ng V."/>
            <person name="Clum A."/>
            <person name="Steindorff A."/>
            <person name="Ohm R.A."/>
            <person name="Martin F."/>
            <person name="Silar P."/>
            <person name="Natvig D.O."/>
            <person name="Lalanne C."/>
            <person name="Gautier V."/>
            <person name="Ament-Velasquez S.L."/>
            <person name="Kruys A."/>
            <person name="Hutchinson M.I."/>
            <person name="Powell A.J."/>
            <person name="Barry K."/>
            <person name="Miller A.N."/>
            <person name="Grigoriev I.V."/>
            <person name="Debuchy R."/>
            <person name="Gladieux P."/>
            <person name="Hiltunen Thoren M."/>
            <person name="Johannesson H."/>
        </authorList>
    </citation>
    <scope>NUCLEOTIDE SEQUENCE</scope>
    <source>
        <strain evidence="2">CBS 118394</strain>
    </source>
</reference>
<keyword evidence="1" id="KW-0732">Signal</keyword>
<comment type="caution">
    <text evidence="2">The sequence shown here is derived from an EMBL/GenBank/DDBJ whole genome shotgun (WGS) entry which is preliminary data.</text>
</comment>
<accession>A0AAE0MBA2</accession>
<evidence type="ECO:0000313" key="2">
    <source>
        <dbReference type="EMBL" id="KAK3325368.1"/>
    </source>
</evidence>
<dbReference type="AlphaFoldDB" id="A0AAE0MBA2"/>
<evidence type="ECO:0000313" key="3">
    <source>
        <dbReference type="Proteomes" id="UP001283341"/>
    </source>
</evidence>
<reference evidence="2" key="2">
    <citation type="submission" date="2023-06" db="EMBL/GenBank/DDBJ databases">
        <authorList>
            <consortium name="Lawrence Berkeley National Laboratory"/>
            <person name="Haridas S."/>
            <person name="Hensen N."/>
            <person name="Bonometti L."/>
            <person name="Westerberg I."/>
            <person name="Brannstrom I.O."/>
            <person name="Guillou S."/>
            <person name="Cros-Aarteil S."/>
            <person name="Calhoun S."/>
            <person name="Kuo A."/>
            <person name="Mondo S."/>
            <person name="Pangilinan J."/>
            <person name="Riley R."/>
            <person name="Labutti K."/>
            <person name="Andreopoulos B."/>
            <person name="Lipzen A."/>
            <person name="Chen C."/>
            <person name="Yanf M."/>
            <person name="Daum C."/>
            <person name="Ng V."/>
            <person name="Clum A."/>
            <person name="Steindorff A."/>
            <person name="Ohm R."/>
            <person name="Martin F."/>
            <person name="Silar P."/>
            <person name="Natvig D."/>
            <person name="Lalanne C."/>
            <person name="Gautier V."/>
            <person name="Ament-Velasquez S.L."/>
            <person name="Kruys A."/>
            <person name="Hutchinson M.I."/>
            <person name="Powell A.J."/>
            <person name="Barry K."/>
            <person name="Miller A.N."/>
            <person name="Grigoriev I.V."/>
            <person name="Debuchy R."/>
            <person name="Gladieux P."/>
            <person name="Thoren M.H."/>
            <person name="Johannesson H."/>
        </authorList>
    </citation>
    <scope>NUCLEOTIDE SEQUENCE</scope>
    <source>
        <strain evidence="2">CBS 118394</strain>
    </source>
</reference>
<keyword evidence="3" id="KW-1185">Reference proteome</keyword>
<evidence type="ECO:0000256" key="1">
    <source>
        <dbReference type="SAM" id="SignalP"/>
    </source>
</evidence>
<proteinExistence type="predicted"/>